<dbReference type="GO" id="GO:0016740">
    <property type="term" value="F:transferase activity"/>
    <property type="evidence" value="ECO:0007669"/>
    <property type="project" value="UniProtKB-KW"/>
</dbReference>
<organism evidence="2 3">
    <name type="scientific">Candidatus Methylopumilus planktonicus</name>
    <dbReference type="NCBI Taxonomy" id="1581557"/>
    <lineage>
        <taxon>Bacteria</taxon>
        <taxon>Pseudomonadati</taxon>
        <taxon>Pseudomonadota</taxon>
        <taxon>Betaproteobacteria</taxon>
        <taxon>Nitrosomonadales</taxon>
        <taxon>Methylophilaceae</taxon>
        <taxon>Candidatus Methylopumilus</taxon>
    </lineage>
</organism>
<dbReference type="SUPFAM" id="SSF53448">
    <property type="entry name" value="Nucleotide-diphospho-sugar transferases"/>
    <property type="match status" value="1"/>
</dbReference>
<proteinExistence type="predicted"/>
<dbReference type="PANTHER" id="PTHR43685">
    <property type="entry name" value="GLYCOSYLTRANSFERASE"/>
    <property type="match status" value="1"/>
</dbReference>
<keyword evidence="3" id="KW-1185">Reference proteome</keyword>
<evidence type="ECO:0000313" key="3">
    <source>
        <dbReference type="Proteomes" id="UP000064007"/>
    </source>
</evidence>
<dbReference type="PANTHER" id="PTHR43685:SF11">
    <property type="entry name" value="GLYCOSYLTRANSFERASE TAGX-RELATED"/>
    <property type="match status" value="1"/>
</dbReference>
<dbReference type="Gene3D" id="3.90.550.10">
    <property type="entry name" value="Spore Coat Polysaccharide Biosynthesis Protein SpsA, Chain A"/>
    <property type="match status" value="1"/>
</dbReference>
<name>A0A0D6EWF8_9PROT</name>
<dbReference type="HOGENOM" id="CLU_949317_0_0_4"/>
<feature type="domain" description="Glycosyltransferase 2-like" evidence="1">
    <location>
        <begin position="5"/>
        <end position="126"/>
    </location>
</feature>
<sequence length="293" mass="34701">MIKLSILVASKNQAKYIPDMLLALKAQSFQDFELIVVDSFSSDGSIKLFESFKKSRIFLRECSAEDAHLFGLQKAKGEYIMLATTSDYLYSFKWLERAINVLDSNKDISLVWGSAVNINDRGIIRGVWGDHYLYNYPPNKFDYFSYWLFNPYLPELNFIVKKNVYKYCLKDNDPLGYIYKFLLNFTKNGFLPLYIPELAHAGRSHPNNLTTKNRFYDFIQYNWLLKRKQYIYFFAIIFGIQKHIFIDGNFQAIKHLSFFERILLPLKLLKIYAFEAPKTIFRKFKRVIFLKLD</sequence>
<accession>A0A0D6EWF8</accession>
<dbReference type="InterPro" id="IPR001173">
    <property type="entry name" value="Glyco_trans_2-like"/>
</dbReference>
<dbReference type="EMBL" id="LN827929">
    <property type="protein sequence ID" value="CEZ19806.1"/>
    <property type="molecule type" value="Genomic_DNA"/>
</dbReference>
<dbReference type="STRING" id="1581557.BN1208_0922"/>
<dbReference type="InterPro" id="IPR050834">
    <property type="entry name" value="Glycosyltransf_2"/>
</dbReference>
<dbReference type="AlphaFoldDB" id="A0A0D6EWF8"/>
<dbReference type="CDD" id="cd00761">
    <property type="entry name" value="Glyco_tranf_GTA_type"/>
    <property type="match status" value="1"/>
</dbReference>
<dbReference type="RefSeq" id="WP_162197766.1">
    <property type="nucleotide sequence ID" value="NZ_LN827929.1"/>
</dbReference>
<keyword evidence="2" id="KW-0808">Transferase</keyword>
<gene>
    <name evidence="2" type="ORF">BN1208_0922</name>
</gene>
<dbReference type="Proteomes" id="UP000064007">
    <property type="component" value="Chromosome 1"/>
</dbReference>
<dbReference type="Pfam" id="PF00535">
    <property type="entry name" value="Glycos_transf_2"/>
    <property type="match status" value="1"/>
</dbReference>
<evidence type="ECO:0000313" key="2">
    <source>
        <dbReference type="EMBL" id="CEZ19806.1"/>
    </source>
</evidence>
<dbReference type="InterPro" id="IPR029044">
    <property type="entry name" value="Nucleotide-diphossugar_trans"/>
</dbReference>
<dbReference type="KEGG" id="mbat:BN1208_0922"/>
<protein>
    <submittedName>
        <fullName evidence="2">Putative glycosyltransferase</fullName>
    </submittedName>
</protein>
<evidence type="ECO:0000259" key="1">
    <source>
        <dbReference type="Pfam" id="PF00535"/>
    </source>
</evidence>
<reference evidence="3" key="1">
    <citation type="submission" date="2014-12" db="EMBL/GenBank/DDBJ databases">
        <authorList>
            <person name="Salcher M.M."/>
        </authorList>
    </citation>
    <scope>NUCLEOTIDE SEQUENCE [LARGE SCALE GENOMIC DNA]</scope>
    <source>
        <strain evidence="3">MMS-10A-171</strain>
    </source>
</reference>